<reference evidence="1" key="1">
    <citation type="submission" date="2021-10" db="EMBL/GenBank/DDBJ databases">
        <title>Melipona bicolor Genome sequencing and assembly.</title>
        <authorList>
            <person name="Araujo N.S."/>
            <person name="Arias M.C."/>
        </authorList>
    </citation>
    <scope>NUCLEOTIDE SEQUENCE</scope>
    <source>
        <strain evidence="1">USP_2M_L1-L4_2017</strain>
        <tissue evidence="1">Whole body</tissue>
    </source>
</reference>
<keyword evidence="2" id="KW-1185">Reference proteome</keyword>
<sequence length="79" mass="8982">MSILIFYQVSTFEYRKAAFIGVFVSRDGQFNSLHLRTIGSAVDLDGRAMFYGDNIRWCDRDAALEVADKETIGLLCRVK</sequence>
<organism evidence="1 2">
    <name type="scientific">Melipona bicolor</name>
    <dbReference type="NCBI Taxonomy" id="60889"/>
    <lineage>
        <taxon>Eukaryota</taxon>
        <taxon>Metazoa</taxon>
        <taxon>Ecdysozoa</taxon>
        <taxon>Arthropoda</taxon>
        <taxon>Hexapoda</taxon>
        <taxon>Insecta</taxon>
        <taxon>Pterygota</taxon>
        <taxon>Neoptera</taxon>
        <taxon>Endopterygota</taxon>
        <taxon>Hymenoptera</taxon>
        <taxon>Apocrita</taxon>
        <taxon>Aculeata</taxon>
        <taxon>Apoidea</taxon>
        <taxon>Anthophila</taxon>
        <taxon>Apidae</taxon>
        <taxon>Melipona</taxon>
    </lineage>
</organism>
<dbReference type="EMBL" id="JAHYIQ010000015">
    <property type="protein sequence ID" value="KAK1125857.1"/>
    <property type="molecule type" value="Genomic_DNA"/>
</dbReference>
<evidence type="ECO:0000313" key="2">
    <source>
        <dbReference type="Proteomes" id="UP001177670"/>
    </source>
</evidence>
<name>A0AA40FVJ9_9HYME</name>
<protein>
    <submittedName>
        <fullName evidence="1">Uncharacterized protein</fullName>
    </submittedName>
</protein>
<comment type="caution">
    <text evidence="1">The sequence shown here is derived from an EMBL/GenBank/DDBJ whole genome shotgun (WGS) entry which is preliminary data.</text>
</comment>
<dbReference type="Proteomes" id="UP001177670">
    <property type="component" value="Unassembled WGS sequence"/>
</dbReference>
<dbReference type="AlphaFoldDB" id="A0AA40FVJ9"/>
<accession>A0AA40FVJ9</accession>
<gene>
    <name evidence="1" type="ORF">K0M31_005395</name>
</gene>
<evidence type="ECO:0000313" key="1">
    <source>
        <dbReference type="EMBL" id="KAK1125857.1"/>
    </source>
</evidence>
<proteinExistence type="predicted"/>